<evidence type="ECO:0000313" key="4">
    <source>
        <dbReference type="EMBL" id="MFM9653637.1"/>
    </source>
</evidence>
<dbReference type="InterPro" id="IPR036736">
    <property type="entry name" value="ACP-like_sf"/>
</dbReference>
<evidence type="ECO:0000259" key="3">
    <source>
        <dbReference type="PROSITE" id="PS50075"/>
    </source>
</evidence>
<dbReference type="RefSeq" id="WP_409085603.1">
    <property type="nucleotide sequence ID" value="NZ_JBJVMW010000106.1"/>
</dbReference>
<gene>
    <name evidence="4" type="ORF">ACKI1S_47195</name>
</gene>
<dbReference type="Gene3D" id="3.30.300.30">
    <property type="match status" value="1"/>
</dbReference>
<proteinExistence type="predicted"/>
<feature type="domain" description="Carrier" evidence="3">
    <location>
        <begin position="47"/>
        <end position="119"/>
    </location>
</feature>
<evidence type="ECO:0000256" key="2">
    <source>
        <dbReference type="ARBA" id="ARBA00022553"/>
    </source>
</evidence>
<feature type="non-terminal residue" evidence="4">
    <location>
        <position position="1"/>
    </location>
</feature>
<keyword evidence="1" id="KW-0596">Phosphopantetheine</keyword>
<feature type="non-terminal residue" evidence="4">
    <location>
        <position position="119"/>
    </location>
</feature>
<keyword evidence="5" id="KW-1185">Reference proteome</keyword>
<dbReference type="PANTHER" id="PTHR44845">
    <property type="entry name" value="CARRIER DOMAIN-CONTAINING PROTEIN"/>
    <property type="match status" value="1"/>
</dbReference>
<dbReference type="InterPro" id="IPR029058">
    <property type="entry name" value="AB_hydrolase_fold"/>
</dbReference>
<dbReference type="EMBL" id="JBJVNE010000134">
    <property type="protein sequence ID" value="MFM9653637.1"/>
    <property type="molecule type" value="Genomic_DNA"/>
</dbReference>
<evidence type="ECO:0000313" key="5">
    <source>
        <dbReference type="Proteomes" id="UP001631993"/>
    </source>
</evidence>
<sequence>GERLADHMVPSAVVVLETLPLTGSGKLDRGALPAPDYAGVSVVGGRAPGSVQEEILCQAFAQVLGLPVVGVDDDFFVLGGHSLLAVSLVERLRGRGVSVSVRALFQTPTPAGLAAVAAP</sequence>
<accession>A0ABW9J0G3</accession>
<reference evidence="4 5" key="1">
    <citation type="submission" date="2024-12" db="EMBL/GenBank/DDBJ databases">
        <title>Forecasting of Potato common scab and diversities of Pathogenic streptomyces spp. in china.</title>
        <authorList>
            <person name="Handique U."/>
            <person name="Wu J."/>
        </authorList>
    </citation>
    <scope>NUCLEOTIDE SEQUENCE [LARGE SCALE GENOMIC DNA]</scope>
    <source>
        <strain evidence="4 5">ZRIMU1585</strain>
    </source>
</reference>
<name>A0ABW9J0G3_STRGJ</name>
<dbReference type="SUPFAM" id="SSF56801">
    <property type="entry name" value="Acetyl-CoA synthetase-like"/>
    <property type="match status" value="1"/>
</dbReference>
<comment type="caution">
    <text evidence="4">The sequence shown here is derived from an EMBL/GenBank/DDBJ whole genome shotgun (WGS) entry which is preliminary data.</text>
</comment>
<dbReference type="SUPFAM" id="SSF47336">
    <property type="entry name" value="ACP-like"/>
    <property type="match status" value="1"/>
</dbReference>
<dbReference type="SMART" id="SM00823">
    <property type="entry name" value="PKS_PP"/>
    <property type="match status" value="1"/>
</dbReference>
<dbReference type="InterPro" id="IPR045851">
    <property type="entry name" value="AMP-bd_C_sf"/>
</dbReference>
<dbReference type="PANTHER" id="PTHR44845:SF6">
    <property type="entry name" value="BETA-ALANINE-ACTIVATING ENZYME"/>
    <property type="match status" value="1"/>
</dbReference>
<dbReference type="InterPro" id="IPR009081">
    <property type="entry name" value="PP-bd_ACP"/>
</dbReference>
<organism evidence="4 5">
    <name type="scientific">Streptomyces galilaeus</name>
    <dbReference type="NCBI Taxonomy" id="33899"/>
    <lineage>
        <taxon>Bacteria</taxon>
        <taxon>Bacillati</taxon>
        <taxon>Actinomycetota</taxon>
        <taxon>Actinomycetes</taxon>
        <taxon>Kitasatosporales</taxon>
        <taxon>Streptomycetaceae</taxon>
        <taxon>Streptomyces</taxon>
    </lineage>
</organism>
<dbReference type="InterPro" id="IPR020806">
    <property type="entry name" value="PKS_PP-bd"/>
</dbReference>
<dbReference type="Proteomes" id="UP001631993">
    <property type="component" value="Unassembled WGS sequence"/>
</dbReference>
<dbReference type="PROSITE" id="PS50075">
    <property type="entry name" value="CARRIER"/>
    <property type="match status" value="1"/>
</dbReference>
<evidence type="ECO:0000256" key="1">
    <source>
        <dbReference type="ARBA" id="ARBA00022450"/>
    </source>
</evidence>
<dbReference type="Gene3D" id="3.40.50.1820">
    <property type="entry name" value="alpha/beta hydrolase"/>
    <property type="match status" value="1"/>
</dbReference>
<protein>
    <submittedName>
        <fullName evidence="4">Phosphopantetheine-binding protein</fullName>
    </submittedName>
</protein>
<keyword evidence="2" id="KW-0597">Phosphoprotein</keyword>
<dbReference type="Pfam" id="PF00550">
    <property type="entry name" value="PP-binding"/>
    <property type="match status" value="1"/>
</dbReference>